<feature type="transmembrane region" description="Helical" evidence="5">
    <location>
        <begin position="12"/>
        <end position="33"/>
    </location>
</feature>
<proteinExistence type="predicted"/>
<feature type="transmembrane region" description="Helical" evidence="5">
    <location>
        <begin position="215"/>
        <end position="231"/>
    </location>
</feature>
<evidence type="ECO:0000313" key="8">
    <source>
        <dbReference type="Proteomes" id="UP001288620"/>
    </source>
</evidence>
<evidence type="ECO:0000256" key="5">
    <source>
        <dbReference type="SAM" id="Phobius"/>
    </source>
</evidence>
<feature type="transmembrane region" description="Helical" evidence="5">
    <location>
        <begin position="168"/>
        <end position="184"/>
    </location>
</feature>
<name>A0ABU5LCH9_9GAMM</name>
<keyword evidence="8" id="KW-1185">Reference proteome</keyword>
<dbReference type="PANTHER" id="PTHR37422:SF13">
    <property type="entry name" value="LIPOPOLYSACCHARIDE BIOSYNTHESIS PROTEIN PA4999-RELATED"/>
    <property type="match status" value="1"/>
</dbReference>
<evidence type="ECO:0000256" key="2">
    <source>
        <dbReference type="ARBA" id="ARBA00022692"/>
    </source>
</evidence>
<evidence type="ECO:0000256" key="1">
    <source>
        <dbReference type="ARBA" id="ARBA00004141"/>
    </source>
</evidence>
<keyword evidence="4 5" id="KW-0472">Membrane</keyword>
<dbReference type="InterPro" id="IPR051533">
    <property type="entry name" value="WaaL-like"/>
</dbReference>
<feature type="transmembrane region" description="Helical" evidence="5">
    <location>
        <begin position="191"/>
        <end position="209"/>
    </location>
</feature>
<comment type="caution">
    <text evidence="7">The sequence shown here is derived from an EMBL/GenBank/DDBJ whole genome shotgun (WGS) entry which is preliminary data.</text>
</comment>
<organism evidence="7 8">
    <name type="scientific">Pantoea eucrina</name>
    <dbReference type="NCBI Taxonomy" id="472693"/>
    <lineage>
        <taxon>Bacteria</taxon>
        <taxon>Pseudomonadati</taxon>
        <taxon>Pseudomonadota</taxon>
        <taxon>Gammaproteobacteria</taxon>
        <taxon>Enterobacterales</taxon>
        <taxon>Erwiniaceae</taxon>
        <taxon>Pantoea</taxon>
    </lineage>
</organism>
<evidence type="ECO:0000256" key="3">
    <source>
        <dbReference type="ARBA" id="ARBA00022989"/>
    </source>
</evidence>
<dbReference type="GO" id="GO:0016874">
    <property type="term" value="F:ligase activity"/>
    <property type="evidence" value="ECO:0007669"/>
    <property type="project" value="UniProtKB-KW"/>
</dbReference>
<gene>
    <name evidence="7" type="ORF">N4G40_03640</name>
</gene>
<feature type="transmembrane region" description="Helical" evidence="5">
    <location>
        <begin position="340"/>
        <end position="361"/>
    </location>
</feature>
<dbReference type="EMBL" id="JAOBTT010000001">
    <property type="protein sequence ID" value="MDZ7277375.1"/>
    <property type="molecule type" value="Genomic_DNA"/>
</dbReference>
<feature type="transmembrane region" description="Helical" evidence="5">
    <location>
        <begin position="132"/>
        <end position="148"/>
    </location>
</feature>
<feature type="domain" description="O-antigen ligase-related" evidence="6">
    <location>
        <begin position="200"/>
        <end position="351"/>
    </location>
</feature>
<keyword evidence="2 5" id="KW-0812">Transmembrane</keyword>
<feature type="transmembrane region" description="Helical" evidence="5">
    <location>
        <begin position="102"/>
        <end position="120"/>
    </location>
</feature>
<evidence type="ECO:0000259" key="6">
    <source>
        <dbReference type="Pfam" id="PF04932"/>
    </source>
</evidence>
<evidence type="ECO:0000256" key="4">
    <source>
        <dbReference type="ARBA" id="ARBA00023136"/>
    </source>
</evidence>
<feature type="transmembrane region" description="Helical" evidence="5">
    <location>
        <begin position="393"/>
        <end position="410"/>
    </location>
</feature>
<reference evidence="8" key="1">
    <citation type="submission" date="2023-07" db="EMBL/GenBank/DDBJ databases">
        <title>Structural and functional analysis of rice phyllospheric bacteria for their antimicrobial properties and defense elicitation against blast disease.</title>
        <authorList>
            <person name="Sahu K.P."/>
            <person name="Asharani P."/>
            <person name="Kumar M."/>
            <person name="Reddy B."/>
            <person name="Kumar A."/>
        </authorList>
    </citation>
    <scope>NUCLEOTIDE SEQUENCE [LARGE SCALE GENOMIC DNA]</scope>
    <source>
        <strain evidence="8">OsEp_Plm_30P10</strain>
    </source>
</reference>
<dbReference type="RefSeq" id="WP_322541491.1">
    <property type="nucleotide sequence ID" value="NZ_JAOBTT010000001.1"/>
</dbReference>
<dbReference type="Pfam" id="PF04932">
    <property type="entry name" value="Wzy_C"/>
    <property type="match status" value="1"/>
</dbReference>
<sequence>MLLAKRWSGISAGHIYPALFLAICTALATSLFVDAWPRKIMYFTSYVAIIFMAVAIKRKTFVYDRSALTVAGALLFLGAVRFTWGTLFAHAQYSDVVGNYRLGGKLFMISALLAYFMIAWRHCVTQNLAMKAFGVLLAGLLATLGFALHEHATTGLRVQLLTDSAGTVSYLMTALALSCLFMGYRAITHTGVRMGIFLGIFVLNTLLLILTESRAGVLTLPVLYLAFFCVSHTQLIKYALIPLVVAMAVGFALMPQSVWQRLESIRAEVDTYHTNNDTSIGARFSIWKGGYASIHWSLLGQSPDDRTEKARAFIQQHERGNPEAYKNVKYHLHDDVLETLSLQGIAGGVSILVFYGVLVIVPVRRRSSAIAVLPISLIVFGLTDTVLIQSQSVTMLCLALFASYALMTPASRHADAPLR</sequence>
<feature type="transmembrane region" description="Helical" evidence="5">
    <location>
        <begin position="368"/>
        <end position="387"/>
    </location>
</feature>
<comment type="subcellular location">
    <subcellularLocation>
        <location evidence="1">Membrane</location>
        <topology evidence="1">Multi-pass membrane protein</topology>
    </subcellularLocation>
</comment>
<protein>
    <submittedName>
        <fullName evidence="7">O-antigen ligase family protein</fullName>
    </submittedName>
</protein>
<feature type="transmembrane region" description="Helical" evidence="5">
    <location>
        <begin position="39"/>
        <end position="56"/>
    </location>
</feature>
<feature type="transmembrane region" description="Helical" evidence="5">
    <location>
        <begin position="68"/>
        <end position="90"/>
    </location>
</feature>
<feature type="transmembrane region" description="Helical" evidence="5">
    <location>
        <begin position="238"/>
        <end position="259"/>
    </location>
</feature>
<dbReference type="Proteomes" id="UP001288620">
    <property type="component" value="Unassembled WGS sequence"/>
</dbReference>
<dbReference type="PANTHER" id="PTHR37422">
    <property type="entry name" value="TEICHURONIC ACID BIOSYNTHESIS PROTEIN TUAE"/>
    <property type="match status" value="1"/>
</dbReference>
<dbReference type="InterPro" id="IPR007016">
    <property type="entry name" value="O-antigen_ligase-rel_domated"/>
</dbReference>
<keyword evidence="7" id="KW-0436">Ligase</keyword>
<evidence type="ECO:0000313" key="7">
    <source>
        <dbReference type="EMBL" id="MDZ7277375.1"/>
    </source>
</evidence>
<keyword evidence="3 5" id="KW-1133">Transmembrane helix</keyword>
<accession>A0ABU5LCH9</accession>